<dbReference type="AlphaFoldDB" id="A0AAW1NG91"/>
<comment type="similarity">
    <text evidence="2">Belongs to the tetraspanin (TM4SF) family.</text>
</comment>
<evidence type="ECO:0000313" key="8">
    <source>
        <dbReference type="Proteomes" id="UP001443914"/>
    </source>
</evidence>
<sequence length="275" mass="30625">MAHSKVGSGKAILIIMKYITFPFSLLMGVLAITSISSGAPGFNFLGILFLIIAVLNFILFFVDCATADNKEDEDVFMFESLWCGVPSYILMIILGIFTLAVSSHGNGKSIPGIQYKEYELGSYSKWVQHRVNTNHLWEKHYKRTLIKHNVCKDMVSGIYKLDTIDKLHQRPLNSFESGCCKPPEECKFNYTSPTIWTNSTNTTATTNNTNADCYKWSNDPNTYCFNCLSCKAAFAQDVKDSLYIPRVVAVILLGKLVLLTLLGCLIICCKACSGS</sequence>
<keyword evidence="4 6" id="KW-1133">Transmembrane helix</keyword>
<comment type="caution">
    <text evidence="7">The sequence shown here is derived from an EMBL/GenBank/DDBJ whole genome shotgun (WGS) entry which is preliminary data.</text>
</comment>
<dbReference type="InterPro" id="IPR044991">
    <property type="entry name" value="TET_plant"/>
</dbReference>
<feature type="transmembrane region" description="Helical" evidence="6">
    <location>
        <begin position="41"/>
        <end position="61"/>
    </location>
</feature>
<dbReference type="EMBL" id="JBDFQZ010000001">
    <property type="protein sequence ID" value="KAK9758036.1"/>
    <property type="molecule type" value="Genomic_DNA"/>
</dbReference>
<evidence type="ECO:0000256" key="4">
    <source>
        <dbReference type="ARBA" id="ARBA00022989"/>
    </source>
</evidence>
<dbReference type="Proteomes" id="UP001443914">
    <property type="component" value="Unassembled WGS sequence"/>
</dbReference>
<accession>A0AAW1NG91</accession>
<organism evidence="7 8">
    <name type="scientific">Saponaria officinalis</name>
    <name type="common">Common soapwort</name>
    <name type="synonym">Lychnis saponaria</name>
    <dbReference type="NCBI Taxonomy" id="3572"/>
    <lineage>
        <taxon>Eukaryota</taxon>
        <taxon>Viridiplantae</taxon>
        <taxon>Streptophyta</taxon>
        <taxon>Embryophyta</taxon>
        <taxon>Tracheophyta</taxon>
        <taxon>Spermatophyta</taxon>
        <taxon>Magnoliopsida</taxon>
        <taxon>eudicotyledons</taxon>
        <taxon>Gunneridae</taxon>
        <taxon>Pentapetalae</taxon>
        <taxon>Caryophyllales</taxon>
        <taxon>Caryophyllaceae</taxon>
        <taxon>Caryophylleae</taxon>
        <taxon>Saponaria</taxon>
    </lineage>
</organism>
<keyword evidence="5 6" id="KW-0472">Membrane</keyword>
<gene>
    <name evidence="7" type="ORF">RND81_01G202300</name>
</gene>
<keyword evidence="8" id="KW-1185">Reference proteome</keyword>
<evidence type="ECO:0000256" key="2">
    <source>
        <dbReference type="ARBA" id="ARBA00006840"/>
    </source>
</evidence>
<protein>
    <submittedName>
        <fullName evidence="7">Uncharacterized protein</fullName>
    </submittedName>
</protein>
<evidence type="ECO:0000256" key="3">
    <source>
        <dbReference type="ARBA" id="ARBA00022692"/>
    </source>
</evidence>
<evidence type="ECO:0000256" key="6">
    <source>
        <dbReference type="SAM" id="Phobius"/>
    </source>
</evidence>
<feature type="transmembrane region" description="Helical" evidence="6">
    <location>
        <begin position="247"/>
        <end position="269"/>
    </location>
</feature>
<evidence type="ECO:0000256" key="5">
    <source>
        <dbReference type="ARBA" id="ARBA00023136"/>
    </source>
</evidence>
<evidence type="ECO:0000256" key="1">
    <source>
        <dbReference type="ARBA" id="ARBA00004141"/>
    </source>
</evidence>
<feature type="transmembrane region" description="Helical" evidence="6">
    <location>
        <begin position="81"/>
        <end position="101"/>
    </location>
</feature>
<evidence type="ECO:0000313" key="7">
    <source>
        <dbReference type="EMBL" id="KAK9758036.1"/>
    </source>
</evidence>
<proteinExistence type="inferred from homology"/>
<dbReference type="GO" id="GO:0009734">
    <property type="term" value="P:auxin-activated signaling pathway"/>
    <property type="evidence" value="ECO:0007669"/>
    <property type="project" value="InterPro"/>
</dbReference>
<dbReference type="GO" id="GO:0016020">
    <property type="term" value="C:membrane"/>
    <property type="evidence" value="ECO:0007669"/>
    <property type="project" value="UniProtKB-SubCell"/>
</dbReference>
<name>A0AAW1NG91_SAPOF</name>
<dbReference type="Pfam" id="PF00335">
    <property type="entry name" value="Tetraspanin"/>
    <property type="match status" value="1"/>
</dbReference>
<feature type="transmembrane region" description="Helical" evidence="6">
    <location>
        <begin position="12"/>
        <end position="35"/>
    </location>
</feature>
<dbReference type="PANTHER" id="PTHR32191">
    <property type="entry name" value="TETRASPANIN-8-RELATED"/>
    <property type="match status" value="1"/>
</dbReference>
<keyword evidence="3 6" id="KW-0812">Transmembrane</keyword>
<dbReference type="InterPro" id="IPR018499">
    <property type="entry name" value="Tetraspanin/Peripherin"/>
</dbReference>
<comment type="subcellular location">
    <subcellularLocation>
        <location evidence="1">Membrane</location>
        <topology evidence="1">Multi-pass membrane protein</topology>
    </subcellularLocation>
</comment>
<reference evidence="7" key="1">
    <citation type="submission" date="2024-03" db="EMBL/GenBank/DDBJ databases">
        <title>WGS assembly of Saponaria officinalis var. Norfolk2.</title>
        <authorList>
            <person name="Jenkins J."/>
            <person name="Shu S."/>
            <person name="Grimwood J."/>
            <person name="Barry K."/>
            <person name="Goodstein D."/>
            <person name="Schmutz J."/>
            <person name="Leebens-Mack J."/>
            <person name="Osbourn A."/>
        </authorList>
    </citation>
    <scope>NUCLEOTIDE SEQUENCE [LARGE SCALE GENOMIC DNA]</scope>
    <source>
        <strain evidence="7">JIC</strain>
    </source>
</reference>